<evidence type="ECO:0000259" key="3">
    <source>
        <dbReference type="Pfam" id="PF07833"/>
    </source>
</evidence>
<keyword evidence="1" id="KW-0732">Signal</keyword>
<keyword evidence="5" id="KW-1185">Reference proteome</keyword>
<keyword evidence="4" id="KW-0378">Hydrolase</keyword>
<dbReference type="Pfam" id="PF07833">
    <property type="entry name" value="Cu_amine_oxidN1"/>
    <property type="match status" value="1"/>
</dbReference>
<dbReference type="EMBL" id="JACXIY010000027">
    <property type="protein sequence ID" value="MBD2871096.1"/>
    <property type="molecule type" value="Genomic_DNA"/>
</dbReference>
<reference evidence="4" key="1">
    <citation type="submission" date="2020-09" db="EMBL/GenBank/DDBJ databases">
        <title>A novel bacterium of genus Paenibacillus, isolated from South China Sea.</title>
        <authorList>
            <person name="Huang H."/>
            <person name="Mo K."/>
            <person name="Hu Y."/>
        </authorList>
    </citation>
    <scope>NUCLEOTIDE SEQUENCE</scope>
    <source>
        <strain evidence="4">IB182493</strain>
    </source>
</reference>
<dbReference type="InterPro" id="IPR036582">
    <property type="entry name" value="Mao_N_sf"/>
</dbReference>
<evidence type="ECO:0000259" key="2">
    <source>
        <dbReference type="Pfam" id="PF07486"/>
    </source>
</evidence>
<sequence>MVKLSGKLLAACLAGMLLLPSGLHAAGASQTTIYVDGKPLKTAVSMQNDRQLVPVAFFRSVKASVGWSAKYRSAVVSKNGVTIGFPSGKRFADYAAGQSGQWQRDYLMTKTMNAGGSVYVPLAYTARKLGLAVRYDAGSKTTSISTSGVNKLHTQSAAETAVSLGAVSQEDLKWLYRITEAEAGGESYKGKTAVAASILNRVKSPEWPKTIKDTIFQVTKFNGVSYYQYSPVLDKRIYEVTPSRETKQAVQAALDGEDPSKGAIVFYNPDKTDNKWVRTKDVTVVIGNHVFAK</sequence>
<dbReference type="Gene3D" id="6.20.240.60">
    <property type="match status" value="1"/>
</dbReference>
<feature type="chain" id="PRO_5039490217" evidence="1">
    <location>
        <begin position="26"/>
        <end position="293"/>
    </location>
</feature>
<proteinExistence type="predicted"/>
<dbReference type="AlphaFoldDB" id="A0A927H702"/>
<dbReference type="InterPro" id="IPR012854">
    <property type="entry name" value="Cu_amine_oxidase-like_N"/>
</dbReference>
<feature type="signal peptide" evidence="1">
    <location>
        <begin position="1"/>
        <end position="25"/>
    </location>
</feature>
<comment type="caution">
    <text evidence="4">The sequence shown here is derived from an EMBL/GenBank/DDBJ whole genome shotgun (WGS) entry which is preliminary data.</text>
</comment>
<dbReference type="Gene3D" id="1.10.10.2520">
    <property type="entry name" value="Cell wall hydrolase SleB, domain 1"/>
    <property type="match status" value="1"/>
</dbReference>
<feature type="domain" description="Copper amine oxidase-like N-terminal" evidence="3">
    <location>
        <begin position="35"/>
        <end position="144"/>
    </location>
</feature>
<dbReference type="Proteomes" id="UP000632125">
    <property type="component" value="Unassembled WGS sequence"/>
</dbReference>
<dbReference type="InterPro" id="IPR011105">
    <property type="entry name" value="Cell_wall_hydrolase_SleB"/>
</dbReference>
<feature type="domain" description="Cell wall hydrolase SleB" evidence="2">
    <location>
        <begin position="185"/>
        <end position="292"/>
    </location>
</feature>
<dbReference type="Pfam" id="PF07486">
    <property type="entry name" value="Hydrolase_2"/>
    <property type="match status" value="1"/>
</dbReference>
<gene>
    <name evidence="4" type="ORF">IDH41_21150</name>
</gene>
<accession>A0A927H702</accession>
<dbReference type="SUPFAM" id="SSF55383">
    <property type="entry name" value="Copper amine oxidase, domain N"/>
    <property type="match status" value="1"/>
</dbReference>
<dbReference type="RefSeq" id="WP_190864572.1">
    <property type="nucleotide sequence ID" value="NZ_JACXIY010000027.1"/>
</dbReference>
<protein>
    <submittedName>
        <fullName evidence="4">Cell wall hydrolase</fullName>
    </submittedName>
</protein>
<evidence type="ECO:0000256" key="1">
    <source>
        <dbReference type="SAM" id="SignalP"/>
    </source>
</evidence>
<evidence type="ECO:0000313" key="5">
    <source>
        <dbReference type="Proteomes" id="UP000632125"/>
    </source>
</evidence>
<evidence type="ECO:0000313" key="4">
    <source>
        <dbReference type="EMBL" id="MBD2871096.1"/>
    </source>
</evidence>
<dbReference type="InterPro" id="IPR042047">
    <property type="entry name" value="SleB_dom1"/>
</dbReference>
<dbReference type="GO" id="GO:0016787">
    <property type="term" value="F:hydrolase activity"/>
    <property type="evidence" value="ECO:0007669"/>
    <property type="project" value="UniProtKB-KW"/>
</dbReference>
<name>A0A927H702_9BACL</name>
<organism evidence="4 5">
    <name type="scientific">Paenibacillus arenilitoris</name>
    <dbReference type="NCBI Taxonomy" id="2772299"/>
    <lineage>
        <taxon>Bacteria</taxon>
        <taxon>Bacillati</taxon>
        <taxon>Bacillota</taxon>
        <taxon>Bacilli</taxon>
        <taxon>Bacillales</taxon>
        <taxon>Paenibacillaceae</taxon>
        <taxon>Paenibacillus</taxon>
    </lineage>
</organism>